<evidence type="ECO:0000313" key="1">
    <source>
        <dbReference type="EMBL" id="SMC78893.1"/>
    </source>
</evidence>
<gene>
    <name evidence="1" type="ORF">SAMN06297397_2493</name>
</gene>
<comment type="caution">
    <text evidence="1">The sequence shown here is derived from an EMBL/GenBank/DDBJ whole genome shotgun (WGS) entry which is preliminary data.</text>
</comment>
<reference evidence="1" key="1">
    <citation type="submission" date="2017-04" db="EMBL/GenBank/DDBJ databases">
        <authorList>
            <person name="Varghese N."/>
            <person name="Submissions S."/>
        </authorList>
    </citation>
    <scope>NUCLEOTIDE SEQUENCE</scope>
    <source>
        <strain evidence="1">WTE2008</strain>
    </source>
</reference>
<proteinExistence type="predicted"/>
<keyword evidence="2" id="KW-1185">Reference proteome</keyword>
<name>A0AC61PNN6_9FIRM</name>
<accession>A0AC61PNN6</accession>
<sequence length="414" mass="46869">MKLTDRTKGILAGVLCFMLVIVGTAAFSCFFVGVVCTLDSVFSGADMTTWETDPYIMDVDIGIIAVYLCGLYYLLSLPLIRMKRKSIIPGITATAVIAVLSLTLCVLWGLWSIFIIPFSLLALLTVRRKYKTYCIGIAAVCISAAVSIAVSYLVVYIQMPVSQELYSFIMPSCPTRNFSQFMGYAVQPMIICAVCFVLFFLARRKEKNTEDHTDKGKSTSVRNKLGRIIAATALITMALFYTMIVYVHENPDSTEVYYSGIDYFRKEYAIDKLEIVIGTNGEKGEVIRTIDDKGLIDGYLRTFAWEDDNDICHNEETTYLFLEYSNGELVTEAPYKSFLNSHYNNTVFRWWQFCLIYGIHPVVAPIILCLMIYVIAVIILKARKKKTGPVEEHPDGNENTGMNNRLCRWFLFMI</sequence>
<organism evidence="1 2">
    <name type="scientific">Aristaeella lactis</name>
    <dbReference type="NCBI Taxonomy" id="3046383"/>
    <lineage>
        <taxon>Bacteria</taxon>
        <taxon>Bacillati</taxon>
        <taxon>Bacillota</taxon>
        <taxon>Clostridia</taxon>
        <taxon>Eubacteriales</taxon>
        <taxon>Aristaeellaceae</taxon>
        <taxon>Aristaeella</taxon>
    </lineage>
</organism>
<dbReference type="EMBL" id="FWXZ01000006">
    <property type="protein sequence ID" value="SMC78893.1"/>
    <property type="molecule type" value="Genomic_DNA"/>
</dbReference>
<evidence type="ECO:0000313" key="2">
    <source>
        <dbReference type="Proteomes" id="UP000192328"/>
    </source>
</evidence>
<dbReference type="Proteomes" id="UP000192328">
    <property type="component" value="Unassembled WGS sequence"/>
</dbReference>
<protein>
    <submittedName>
        <fullName evidence="1">Uncharacterized protein</fullName>
    </submittedName>
</protein>